<dbReference type="Proteomes" id="UP000198402">
    <property type="component" value="Unassembled WGS sequence"/>
</dbReference>
<sequence length="53" mass="6327">MTDKKLSYEGTATCLFYKWFYNLNPGKSDRPLYGYYHENGLKYRHIASMIIDI</sequence>
<name>A0A1Z5IIX2_9LACO</name>
<evidence type="ECO:0000313" key="1">
    <source>
        <dbReference type="EMBL" id="GAX01639.1"/>
    </source>
</evidence>
<gene>
    <name evidence="1" type="ORF">IWT126_01682</name>
</gene>
<proteinExistence type="predicted"/>
<organism evidence="1 2">
    <name type="scientific">Secundilactobacillus silagei JCM 19001</name>
    <dbReference type="NCBI Taxonomy" id="1302250"/>
    <lineage>
        <taxon>Bacteria</taxon>
        <taxon>Bacillati</taxon>
        <taxon>Bacillota</taxon>
        <taxon>Bacilli</taxon>
        <taxon>Lactobacillales</taxon>
        <taxon>Lactobacillaceae</taxon>
        <taxon>Secundilactobacillus</taxon>
    </lineage>
</organism>
<dbReference type="EMBL" id="BCMG01000008">
    <property type="protein sequence ID" value="GAX01639.1"/>
    <property type="molecule type" value="Genomic_DNA"/>
</dbReference>
<dbReference type="AlphaFoldDB" id="A0A1Z5IIX2"/>
<accession>A0A1Z5IIX2</accession>
<keyword evidence="2" id="KW-1185">Reference proteome</keyword>
<reference evidence="1 2" key="1">
    <citation type="submission" date="2015-11" db="EMBL/GenBank/DDBJ databases">
        <title>Draft genome sequences of new species of the genus Lactobacillus isolated from orchardgrass silage.</title>
        <authorList>
            <person name="Tohno M."/>
            <person name="Tanizawa Y."/>
            <person name="Arita M."/>
        </authorList>
    </citation>
    <scope>NUCLEOTIDE SEQUENCE [LARGE SCALE GENOMIC DNA]</scope>
    <source>
        <strain evidence="1 2">IWT126</strain>
    </source>
</reference>
<evidence type="ECO:0000313" key="2">
    <source>
        <dbReference type="Proteomes" id="UP000198402"/>
    </source>
</evidence>
<protein>
    <submittedName>
        <fullName evidence="1">Uncharacterized protein</fullName>
    </submittedName>
</protein>
<comment type="caution">
    <text evidence="1">The sequence shown here is derived from an EMBL/GenBank/DDBJ whole genome shotgun (WGS) entry which is preliminary data.</text>
</comment>